<proteinExistence type="predicted"/>
<accession>A0A450TTC6</accession>
<reference evidence="1" key="1">
    <citation type="submission" date="2019-02" db="EMBL/GenBank/DDBJ databases">
        <authorList>
            <person name="Gruber-Vodicka R. H."/>
            <person name="Seah K. B. B."/>
        </authorList>
    </citation>
    <scope>NUCLEOTIDE SEQUENCE</scope>
    <source>
        <strain evidence="1">BECK_BZ106</strain>
    </source>
</reference>
<dbReference type="AlphaFoldDB" id="A0A450TTC6"/>
<evidence type="ECO:0000313" key="1">
    <source>
        <dbReference type="EMBL" id="VFJ71895.1"/>
    </source>
</evidence>
<name>A0A450TTC6_9GAMM</name>
<gene>
    <name evidence="1" type="ORF">BECKFW1821B_GA0114236_12412</name>
</gene>
<dbReference type="SUPFAM" id="SSF143100">
    <property type="entry name" value="TTHA1013/TTHA0281-like"/>
    <property type="match status" value="1"/>
</dbReference>
<dbReference type="EMBL" id="CAADFD010000241">
    <property type="protein sequence ID" value="VFJ71895.1"/>
    <property type="molecule type" value="Genomic_DNA"/>
</dbReference>
<sequence length="65" mass="7763">MKQTLLQYTYWQDGDMWLGYLDKYRDYMTQGETIEELQENLMDIYRELAGGHIPAVRHHAELLVA</sequence>
<evidence type="ECO:0008006" key="2">
    <source>
        <dbReference type="Google" id="ProtNLM"/>
    </source>
</evidence>
<protein>
    <recommendedName>
        <fullName evidence="2">Type II toxin-antitoxin system HicB family antitoxin</fullName>
    </recommendedName>
</protein>
<dbReference type="InterPro" id="IPR035069">
    <property type="entry name" value="TTHA1013/TTHA0281-like"/>
</dbReference>
<organism evidence="1">
    <name type="scientific">Candidatus Kentrum sp. FW</name>
    <dbReference type="NCBI Taxonomy" id="2126338"/>
    <lineage>
        <taxon>Bacteria</taxon>
        <taxon>Pseudomonadati</taxon>
        <taxon>Pseudomonadota</taxon>
        <taxon>Gammaproteobacteria</taxon>
        <taxon>Candidatus Kentrum</taxon>
    </lineage>
</organism>